<sequence>MTMRLSPLEGLDPAEAWAPWTPSPSDPWDRKWAGHLYRRAAFGVSWPELQTAVESGPEVTIDRLLNGREGHDDFDQLMDELGPDNSRFQVQNGSEAELQAWWLHRMVHTMHPLRERLVLFWHNHFATSILKVRRSALMIQQNVLIRRNALGKFAPFLLEMSRDPAMLIWLDGNSNARGKPNENYAREVMELFTLGVGHYNETDVREAARAFTGWHTDGRKFVFNRFQHDDGKKTLLGQTGDWDGPDVVRIVLEQPASARFLVRKLYRFLISEGEPPSDALLEPLAARYRASGYDTAELVGTMLRSRLFFSEHAYRQRIKSPVEYVVGMLRSLEAKAETPSDFVLRRQQPRLMDGLGQALFAPPNVKGWAGGEAWLNSATLLARHNLAWKIIQGTQGPLGIKTNPPALVRKYTSSSSRDAKGEVSFLLGLLLQPAEGEVDERVNRKLVEFLAQDKPNAAPSERRVRETIHAILLMPEYQLS</sequence>
<dbReference type="Pfam" id="PF08811">
    <property type="entry name" value="DUF1800"/>
    <property type="match status" value="1"/>
</dbReference>
<dbReference type="RefSeq" id="WP_406698647.1">
    <property type="nucleotide sequence ID" value="NZ_CP155447.1"/>
</dbReference>
<dbReference type="EMBL" id="CP155447">
    <property type="protein sequence ID" value="XBH05797.1"/>
    <property type="molecule type" value="Genomic_DNA"/>
</dbReference>
<dbReference type="InterPro" id="IPR014917">
    <property type="entry name" value="DUF1800"/>
</dbReference>
<evidence type="ECO:0000313" key="1">
    <source>
        <dbReference type="EMBL" id="XBH05797.1"/>
    </source>
</evidence>
<reference evidence="1" key="1">
    <citation type="submission" date="2024-05" db="EMBL/GenBank/DDBJ databases">
        <title>Planctomycetes of the genus Singulisphaera possess chitinolytic capabilities.</title>
        <authorList>
            <person name="Ivanova A."/>
        </authorList>
    </citation>
    <scope>NUCLEOTIDE SEQUENCE</scope>
    <source>
        <strain evidence="1">Ch08T</strain>
    </source>
</reference>
<proteinExistence type="predicted"/>
<name>A0AAU7CJW0_9BACT</name>
<dbReference type="AlphaFoldDB" id="A0AAU7CJW0"/>
<accession>A0AAU7CJW0</accession>
<gene>
    <name evidence="1" type="ORF">V5E97_07150</name>
</gene>
<organism evidence="1">
    <name type="scientific">Singulisphaera sp. Ch08</name>
    <dbReference type="NCBI Taxonomy" id="3120278"/>
    <lineage>
        <taxon>Bacteria</taxon>
        <taxon>Pseudomonadati</taxon>
        <taxon>Planctomycetota</taxon>
        <taxon>Planctomycetia</taxon>
        <taxon>Isosphaerales</taxon>
        <taxon>Isosphaeraceae</taxon>
        <taxon>Singulisphaera</taxon>
    </lineage>
</organism>
<protein>
    <submittedName>
        <fullName evidence="1">DUF1800 domain-containing protein</fullName>
    </submittedName>
</protein>